<dbReference type="Proteomes" id="UP000499080">
    <property type="component" value="Unassembled WGS sequence"/>
</dbReference>
<protein>
    <recommendedName>
        <fullName evidence="1">RNase H type-1 domain-containing protein</fullName>
    </recommendedName>
</protein>
<evidence type="ECO:0000313" key="3">
    <source>
        <dbReference type="Proteomes" id="UP000499080"/>
    </source>
</evidence>
<proteinExistence type="predicted"/>
<gene>
    <name evidence="2" type="ORF">AVEN_250906_1</name>
</gene>
<dbReference type="GO" id="GO:0003676">
    <property type="term" value="F:nucleic acid binding"/>
    <property type="evidence" value="ECO:0007669"/>
    <property type="project" value="InterPro"/>
</dbReference>
<dbReference type="InterPro" id="IPR002156">
    <property type="entry name" value="RNaseH_domain"/>
</dbReference>
<comment type="caution">
    <text evidence="2">The sequence shown here is derived from an EMBL/GenBank/DDBJ whole genome shotgun (WGS) entry which is preliminary data.</text>
</comment>
<evidence type="ECO:0000313" key="2">
    <source>
        <dbReference type="EMBL" id="GBN82721.1"/>
    </source>
</evidence>
<dbReference type="Gene3D" id="3.30.420.10">
    <property type="entry name" value="Ribonuclease H-like superfamily/Ribonuclease H"/>
    <property type="match status" value="1"/>
</dbReference>
<evidence type="ECO:0000259" key="1">
    <source>
        <dbReference type="PROSITE" id="PS50879"/>
    </source>
</evidence>
<name>A0A4Y2S413_ARAVE</name>
<dbReference type="InterPro" id="IPR036397">
    <property type="entry name" value="RNaseH_sf"/>
</dbReference>
<dbReference type="InterPro" id="IPR012337">
    <property type="entry name" value="RNaseH-like_sf"/>
</dbReference>
<organism evidence="2 3">
    <name type="scientific">Araneus ventricosus</name>
    <name type="common">Orbweaver spider</name>
    <name type="synonym">Epeira ventricosa</name>
    <dbReference type="NCBI Taxonomy" id="182803"/>
    <lineage>
        <taxon>Eukaryota</taxon>
        <taxon>Metazoa</taxon>
        <taxon>Ecdysozoa</taxon>
        <taxon>Arthropoda</taxon>
        <taxon>Chelicerata</taxon>
        <taxon>Arachnida</taxon>
        <taxon>Araneae</taxon>
        <taxon>Araneomorphae</taxon>
        <taxon>Entelegynae</taxon>
        <taxon>Araneoidea</taxon>
        <taxon>Araneidae</taxon>
        <taxon>Araneus</taxon>
    </lineage>
</organism>
<dbReference type="GO" id="GO:0004523">
    <property type="term" value="F:RNA-DNA hybrid ribonuclease activity"/>
    <property type="evidence" value="ECO:0007669"/>
    <property type="project" value="InterPro"/>
</dbReference>
<dbReference type="PROSITE" id="PS50879">
    <property type="entry name" value="RNASE_H_1"/>
    <property type="match status" value="1"/>
</dbReference>
<dbReference type="OrthoDB" id="6433513at2759"/>
<sequence>MSLLESLRSSSTRNPLIKEVKDFYRHLLSKGARILFSWVPSHVGITGNELADKSAKSATEFLTRPLFMLMCDLPSISGAIVSGKKNGIWKQITSSMSLNRFSRIGLRNLTDALTSC</sequence>
<accession>A0A4Y2S413</accession>
<dbReference type="AlphaFoldDB" id="A0A4Y2S413"/>
<keyword evidence="3" id="KW-1185">Reference proteome</keyword>
<dbReference type="EMBL" id="BGPR01019712">
    <property type="protein sequence ID" value="GBN82721.1"/>
    <property type="molecule type" value="Genomic_DNA"/>
</dbReference>
<dbReference type="SUPFAM" id="SSF53098">
    <property type="entry name" value="Ribonuclease H-like"/>
    <property type="match status" value="1"/>
</dbReference>
<reference evidence="2 3" key="1">
    <citation type="journal article" date="2019" name="Sci. Rep.">
        <title>Orb-weaving spider Araneus ventricosus genome elucidates the spidroin gene catalogue.</title>
        <authorList>
            <person name="Kono N."/>
            <person name="Nakamura H."/>
            <person name="Ohtoshi R."/>
            <person name="Moran D.A.P."/>
            <person name="Shinohara A."/>
            <person name="Yoshida Y."/>
            <person name="Fujiwara M."/>
            <person name="Mori M."/>
            <person name="Tomita M."/>
            <person name="Arakawa K."/>
        </authorList>
    </citation>
    <scope>NUCLEOTIDE SEQUENCE [LARGE SCALE GENOMIC DNA]</scope>
</reference>
<feature type="domain" description="RNase H type-1" evidence="1">
    <location>
        <begin position="1"/>
        <end position="60"/>
    </location>
</feature>